<comment type="function">
    <text evidence="1">Ribosomal protein P0 is the functional equivalent of E.coli protein L10.</text>
</comment>
<protein>
    <recommendedName>
        <fullName evidence="5">Large ribosomal subunit protein uL10</fullName>
    </recommendedName>
    <alternativeName>
        <fullName evidence="6">60S acidic ribosomal protein P0</fullName>
    </alternativeName>
</protein>
<feature type="region of interest" description="Disordered" evidence="7">
    <location>
        <begin position="1"/>
        <end position="21"/>
    </location>
</feature>
<dbReference type="GO" id="GO:0000027">
    <property type="term" value="P:ribosomal large subunit assembly"/>
    <property type="evidence" value="ECO:0007669"/>
    <property type="project" value="TreeGrafter"/>
</dbReference>
<sequence>MGRTPDYRPRDGSIKNDLGPPHQELIKKIPYSRIIRRNFLKFSFFQITLTSHPGVPEVKVVEQKRTPSPSHLEKEGQRAYSLKEGGSQLNAHYGEANNPLLTPRILIQTHGALWEARPVSAVGIRRKVRDSSKRCQGALPCGKSKALPTPSMSRKRNIPHPSGLVFQQLLADGAEVAPRCTVGSNFSDYWLRQRKLLPQHIPLLFKEDRVTWKSNYFLKIIQLLDDYPKCFFVGADNVGSKQMQQIRMSL</sequence>
<dbReference type="Gene3D" id="3.30.70.1730">
    <property type="match status" value="1"/>
</dbReference>
<evidence type="ECO:0000256" key="4">
    <source>
        <dbReference type="ARBA" id="ARBA00023274"/>
    </source>
</evidence>
<dbReference type="AlphaFoldDB" id="A0AAW0K1R0"/>
<dbReference type="GO" id="GO:0070180">
    <property type="term" value="F:large ribosomal subunit rRNA binding"/>
    <property type="evidence" value="ECO:0007669"/>
    <property type="project" value="TreeGrafter"/>
</dbReference>
<name>A0AAW0K1R0_MYOGA</name>
<keyword evidence="9" id="KW-1185">Reference proteome</keyword>
<proteinExistence type="inferred from homology"/>
<evidence type="ECO:0000256" key="7">
    <source>
        <dbReference type="SAM" id="MobiDB-lite"/>
    </source>
</evidence>
<dbReference type="EMBL" id="JBBHLL010000010">
    <property type="protein sequence ID" value="KAK7832426.1"/>
    <property type="molecule type" value="Genomic_DNA"/>
</dbReference>
<dbReference type="PANTHER" id="PTHR45699">
    <property type="entry name" value="60S ACIDIC RIBOSOMAL PROTEIN P0"/>
    <property type="match status" value="1"/>
</dbReference>
<evidence type="ECO:0000256" key="3">
    <source>
        <dbReference type="ARBA" id="ARBA00022980"/>
    </source>
</evidence>
<dbReference type="GO" id="GO:0002181">
    <property type="term" value="P:cytoplasmic translation"/>
    <property type="evidence" value="ECO:0007669"/>
    <property type="project" value="TreeGrafter"/>
</dbReference>
<evidence type="ECO:0000256" key="2">
    <source>
        <dbReference type="ARBA" id="ARBA00008889"/>
    </source>
</evidence>
<evidence type="ECO:0000256" key="1">
    <source>
        <dbReference type="ARBA" id="ARBA00002200"/>
    </source>
</evidence>
<feature type="compositionally biased region" description="Basic and acidic residues" evidence="7">
    <location>
        <begin position="1"/>
        <end position="14"/>
    </location>
</feature>
<dbReference type="GO" id="GO:0022625">
    <property type="term" value="C:cytosolic large ribosomal subunit"/>
    <property type="evidence" value="ECO:0007669"/>
    <property type="project" value="TreeGrafter"/>
</dbReference>
<comment type="caution">
    <text evidence="8">The sequence shown here is derived from an EMBL/GenBank/DDBJ whole genome shotgun (WGS) entry which is preliminary data.</text>
</comment>
<keyword evidence="3" id="KW-0689">Ribosomal protein</keyword>
<organism evidence="8 9">
    <name type="scientific">Myodes glareolus</name>
    <name type="common">Bank vole</name>
    <name type="synonym">Clethrionomys glareolus</name>
    <dbReference type="NCBI Taxonomy" id="447135"/>
    <lineage>
        <taxon>Eukaryota</taxon>
        <taxon>Metazoa</taxon>
        <taxon>Chordata</taxon>
        <taxon>Craniata</taxon>
        <taxon>Vertebrata</taxon>
        <taxon>Euteleostomi</taxon>
        <taxon>Mammalia</taxon>
        <taxon>Eutheria</taxon>
        <taxon>Euarchontoglires</taxon>
        <taxon>Glires</taxon>
        <taxon>Rodentia</taxon>
        <taxon>Myomorpha</taxon>
        <taxon>Muroidea</taxon>
        <taxon>Cricetidae</taxon>
        <taxon>Arvicolinae</taxon>
        <taxon>Myodes</taxon>
    </lineage>
</organism>
<evidence type="ECO:0000313" key="8">
    <source>
        <dbReference type="EMBL" id="KAK7832426.1"/>
    </source>
</evidence>
<dbReference type="Proteomes" id="UP001488838">
    <property type="component" value="Unassembled WGS sequence"/>
</dbReference>
<dbReference type="InterPro" id="IPR050323">
    <property type="entry name" value="Ribosomal_protein_uL10"/>
</dbReference>
<dbReference type="PANTHER" id="PTHR45699:SF3">
    <property type="entry name" value="LARGE RIBOSOMAL SUBUNIT PROTEIN UL10"/>
    <property type="match status" value="1"/>
</dbReference>
<accession>A0AAW0K1R0</accession>
<dbReference type="GO" id="GO:0003735">
    <property type="term" value="F:structural constituent of ribosome"/>
    <property type="evidence" value="ECO:0007669"/>
    <property type="project" value="TreeGrafter"/>
</dbReference>
<evidence type="ECO:0000256" key="6">
    <source>
        <dbReference type="ARBA" id="ARBA00035444"/>
    </source>
</evidence>
<comment type="similarity">
    <text evidence="2">Belongs to the universal ribosomal protein uL10 family.</text>
</comment>
<evidence type="ECO:0000313" key="9">
    <source>
        <dbReference type="Proteomes" id="UP001488838"/>
    </source>
</evidence>
<gene>
    <name evidence="8" type="ORF">U0070_011874</name>
</gene>
<keyword evidence="4" id="KW-0687">Ribonucleoprotein</keyword>
<dbReference type="InterPro" id="IPR043141">
    <property type="entry name" value="Ribosomal_uL10-like_sf"/>
</dbReference>
<reference evidence="8 9" key="1">
    <citation type="journal article" date="2023" name="bioRxiv">
        <title>Conserved and derived expression patterns and positive selection on dental genes reveal complex evolutionary context of ever-growing rodent molars.</title>
        <authorList>
            <person name="Calamari Z.T."/>
            <person name="Song A."/>
            <person name="Cohen E."/>
            <person name="Akter M."/>
            <person name="Roy R.D."/>
            <person name="Hallikas O."/>
            <person name="Christensen M.M."/>
            <person name="Li P."/>
            <person name="Marangoni P."/>
            <person name="Jernvall J."/>
            <person name="Klein O.D."/>
        </authorList>
    </citation>
    <scope>NUCLEOTIDE SEQUENCE [LARGE SCALE GENOMIC DNA]</scope>
    <source>
        <strain evidence="8">V071</strain>
    </source>
</reference>
<evidence type="ECO:0000256" key="5">
    <source>
        <dbReference type="ARBA" id="ARBA00035202"/>
    </source>
</evidence>